<feature type="transmembrane region" description="Helical" evidence="4">
    <location>
        <begin position="40"/>
        <end position="65"/>
    </location>
</feature>
<keyword evidence="2" id="KW-0808">Transferase</keyword>
<gene>
    <name evidence="6" type="ORF">N7493_007463</name>
</gene>
<feature type="domain" description="Glycosyl transferase CAP10" evidence="5">
    <location>
        <begin position="692"/>
        <end position="1000"/>
    </location>
</feature>
<dbReference type="AlphaFoldDB" id="A0AAD6HIE8"/>
<reference evidence="6" key="2">
    <citation type="submission" date="2023-01" db="EMBL/GenBank/DDBJ databases">
        <authorList>
            <person name="Petersen C."/>
        </authorList>
    </citation>
    <scope>NUCLEOTIDE SEQUENCE</scope>
    <source>
        <strain evidence="6">IBT 17514</strain>
    </source>
</reference>
<feature type="transmembrane region" description="Helical" evidence="4">
    <location>
        <begin position="12"/>
        <end position="34"/>
    </location>
</feature>
<comment type="caution">
    <text evidence="6">The sequence shown here is derived from an EMBL/GenBank/DDBJ whole genome shotgun (WGS) entry which is preliminary data.</text>
</comment>
<feature type="transmembrane region" description="Helical" evidence="4">
    <location>
        <begin position="343"/>
        <end position="367"/>
    </location>
</feature>
<evidence type="ECO:0000259" key="5">
    <source>
        <dbReference type="SMART" id="SM00672"/>
    </source>
</evidence>
<dbReference type="GO" id="GO:0016740">
    <property type="term" value="F:transferase activity"/>
    <property type="evidence" value="ECO:0007669"/>
    <property type="project" value="UniProtKB-KW"/>
</dbReference>
<dbReference type="InterPro" id="IPR006598">
    <property type="entry name" value="CAP10"/>
</dbReference>
<reference evidence="6" key="1">
    <citation type="journal article" date="2023" name="IMA Fungus">
        <title>Comparative genomic study of the Penicillium genus elucidates a diverse pangenome and 15 lateral gene transfer events.</title>
        <authorList>
            <person name="Petersen C."/>
            <person name="Sorensen T."/>
            <person name="Nielsen M.R."/>
            <person name="Sondergaard T.E."/>
            <person name="Sorensen J.L."/>
            <person name="Fitzpatrick D.A."/>
            <person name="Frisvad J.C."/>
            <person name="Nielsen K.L."/>
        </authorList>
    </citation>
    <scope>NUCLEOTIDE SEQUENCE</scope>
    <source>
        <strain evidence="6">IBT 17514</strain>
    </source>
</reference>
<dbReference type="PANTHER" id="PTHR12203:SF35">
    <property type="entry name" value="PROTEIN O-GLUCOSYLTRANSFERASE 1"/>
    <property type="match status" value="1"/>
</dbReference>
<feature type="compositionally biased region" description="Low complexity" evidence="3">
    <location>
        <begin position="85"/>
        <end position="104"/>
    </location>
</feature>
<keyword evidence="4" id="KW-0472">Membrane</keyword>
<dbReference type="SMART" id="SM00672">
    <property type="entry name" value="CAP10"/>
    <property type="match status" value="1"/>
</dbReference>
<feature type="transmembrane region" description="Helical" evidence="4">
    <location>
        <begin position="379"/>
        <end position="400"/>
    </location>
</feature>
<dbReference type="Proteomes" id="UP001215712">
    <property type="component" value="Unassembled WGS sequence"/>
</dbReference>
<dbReference type="PANTHER" id="PTHR12203">
    <property type="entry name" value="KDEL LYS-ASP-GLU-LEU CONTAINING - RELATED"/>
    <property type="match status" value="1"/>
</dbReference>
<protein>
    <recommendedName>
        <fullName evidence="5">Glycosyl transferase CAP10 domain-containing protein</fullName>
    </recommendedName>
</protein>
<feature type="transmembrane region" description="Helical" evidence="4">
    <location>
        <begin position="280"/>
        <end position="302"/>
    </location>
</feature>
<dbReference type="InterPro" id="IPR051091">
    <property type="entry name" value="O-Glucosyltr/Glycosyltrsf_90"/>
</dbReference>
<feature type="region of interest" description="Disordered" evidence="3">
    <location>
        <begin position="83"/>
        <end position="104"/>
    </location>
</feature>
<keyword evidence="4" id="KW-0812">Transmembrane</keyword>
<proteinExistence type="inferred from homology"/>
<keyword evidence="7" id="KW-1185">Reference proteome</keyword>
<name>A0AAD6HIE8_9EURO</name>
<evidence type="ECO:0000313" key="6">
    <source>
        <dbReference type="EMBL" id="KAJ5719008.1"/>
    </source>
</evidence>
<feature type="transmembrane region" description="Helical" evidence="4">
    <location>
        <begin position="412"/>
        <end position="430"/>
    </location>
</feature>
<dbReference type="EMBL" id="JAQJAN010000011">
    <property type="protein sequence ID" value="KAJ5719008.1"/>
    <property type="molecule type" value="Genomic_DNA"/>
</dbReference>
<evidence type="ECO:0000256" key="1">
    <source>
        <dbReference type="ARBA" id="ARBA00010118"/>
    </source>
</evidence>
<accession>A0AAD6HIE8</accession>
<feature type="transmembrane region" description="Helical" evidence="4">
    <location>
        <begin position="206"/>
        <end position="225"/>
    </location>
</feature>
<evidence type="ECO:0000256" key="4">
    <source>
        <dbReference type="SAM" id="Phobius"/>
    </source>
</evidence>
<evidence type="ECO:0000256" key="2">
    <source>
        <dbReference type="ARBA" id="ARBA00022679"/>
    </source>
</evidence>
<evidence type="ECO:0000256" key="3">
    <source>
        <dbReference type="SAM" id="MobiDB-lite"/>
    </source>
</evidence>
<comment type="similarity">
    <text evidence="1">Belongs to the glycosyltransferase 90 family.</text>
</comment>
<feature type="transmembrane region" description="Helical" evidence="4">
    <location>
        <begin position="245"/>
        <end position="268"/>
    </location>
</feature>
<sequence length="1008" mass="113024">MVRFTADTGLKVAVGVFFISAFLLAATYDATFAFDRPVSTIALTCFLTGTVLLIIARFVSSATAISNPTVKRSRAPLADQFELASPHSSPSRSSSPTPSSFSSPILDEPTPSIWSGYRYKIGLLLTICFVRLELFRQVSLNTECVPSGFSYIIPLLVSIYDFWCDKRLQAKQEYVYSKRFQNKPIQAAYAASRRCLHSLTQSRARGLIAASLISLGGFSGVSFLSGSQSTYICPVISKTASHIRITRIASAIIDSFILIMLASLSGYGTEKSESRKKQTLLSLGGGLLLIALIWGITGHFIYKNRPEYSQPFLDARYIRGAFGQALLVILLIVSAWQMLPSFGILGITIVAGFVFLYFPAAATILFRHTPFPFISLSHAIFPFIASTTGVVLFVLSRIFLDEESKSLYRMHVTLQVIFIILGCAALIFASNKHQLSHAHPIDILVQKAIVGFDRYAAQAGASTSLKAATAEYRSRYHQHPPPGFDKWYGYAINRSSVIIDDFDDLHKNLLPFRSVPPSELRAMTQKLATNPFNDLGAISIRDGRPKVQEGIKPTHAWMVKAAAEMIEKFSEHLPDMDLVFNLNDEPRVAVPWEKIWPYKRAATKMGYHFDPHSKVINTWSADRGDGWGAIEPADQTHETVFTDGSSRAIFDPYISTMCPPSSPARTHRVWNRHDICLSCAHPHSIGQFPKSFDLASDICHQPDLAFLHGLLISPASFKVSQELVPVFSQSAVKGFSDILFPSPWNYIDKVKYDPSPAHPDPSFDTKDNSIYWAGSTSEGFSHHGEWKGMPRQRFVHLVNNNTDNQVSVLLPHGPRYKYEIMNGNDPTEKLGLRANVHLVDPITRCDDCAEQKAEMGTVSWVDFQDHWSHRFLFDLDGAGFSGRFLPFLQSHSLPFKTGLFRQWYDSRIISWFHFVPVDIRLHGFWSTLAYFAGVSDPNSNENEPRQDSPGGTTQMDAHLKQGWWIGEQGRKWAGIALRKEDMEIYFFRLLLEWARLTDDQRESLGFMT</sequence>
<feature type="transmembrane region" description="Helical" evidence="4">
    <location>
        <begin position="317"/>
        <end position="336"/>
    </location>
</feature>
<organism evidence="6 7">
    <name type="scientific">Penicillium malachiteum</name>
    <dbReference type="NCBI Taxonomy" id="1324776"/>
    <lineage>
        <taxon>Eukaryota</taxon>
        <taxon>Fungi</taxon>
        <taxon>Dikarya</taxon>
        <taxon>Ascomycota</taxon>
        <taxon>Pezizomycotina</taxon>
        <taxon>Eurotiomycetes</taxon>
        <taxon>Eurotiomycetidae</taxon>
        <taxon>Eurotiales</taxon>
        <taxon>Aspergillaceae</taxon>
        <taxon>Penicillium</taxon>
    </lineage>
</organism>
<keyword evidence="4" id="KW-1133">Transmembrane helix</keyword>
<evidence type="ECO:0000313" key="7">
    <source>
        <dbReference type="Proteomes" id="UP001215712"/>
    </source>
</evidence>